<protein>
    <submittedName>
        <fullName evidence="1">Orf53</fullName>
    </submittedName>
</protein>
<evidence type="ECO:0000313" key="1">
    <source>
        <dbReference type="EMBL" id="AIU41292.1"/>
    </source>
</evidence>
<keyword evidence="2" id="KW-1185">Reference proteome</keyword>
<evidence type="ECO:0000313" key="2">
    <source>
        <dbReference type="Proteomes" id="UP000201917"/>
    </source>
</evidence>
<dbReference type="Proteomes" id="UP000201917">
    <property type="component" value="Segment"/>
</dbReference>
<accession>A0A097P8Y6</accession>
<organism evidence="1 2">
    <name type="scientific">Sucra jujuba nucleopolyhedrovirus</name>
    <dbReference type="NCBI Taxonomy" id="1563660"/>
    <lineage>
        <taxon>Viruses</taxon>
        <taxon>Viruses incertae sedis</taxon>
        <taxon>Naldaviricetes</taxon>
        <taxon>Lefavirales</taxon>
        <taxon>Baculoviridae</taxon>
        <taxon>Alphabaculovirus</taxon>
        <taxon>Alphabaculovirus sujujubae</taxon>
    </lineage>
</organism>
<dbReference type="RefSeq" id="YP_009186744.1">
    <property type="nucleotide sequence ID" value="NC_028636.1"/>
</dbReference>
<dbReference type="EMBL" id="KJ676450">
    <property type="protein sequence ID" value="AIU41292.1"/>
    <property type="molecule type" value="Genomic_DNA"/>
</dbReference>
<dbReference type="KEGG" id="vg:26382508"/>
<name>A0A097P8Y6_9ABAC</name>
<dbReference type="GeneID" id="26382508"/>
<sequence>MSVPFLNFLPEELYNYIASYLYDEIADNVVNMVKATLRPVDKKYYNTYRFEFVNGFITAQHIKQSVLLTSFYKRFMKLTVDYVIMYNSVCVECKKNECECNPVDCYSCKGNCLYLDPFEICTSAGMLASKAKRARRSETADIVERTTRIMERNLEIFSYGGCDGNTIIRFAVHEEGDLKCSPYYNEDMMYYLAQYMLNNTEYRNKRYMYRATINCFKLFQ</sequence>
<proteinExistence type="predicted"/>
<reference evidence="1 2" key="1">
    <citation type="journal article" date="2014" name="PLoS ONE">
        <title>Genomic Sequencing and Analysis of Sucra jujuba Nucleopolyhedrovirus.</title>
        <authorList>
            <person name="Liu X."/>
            <person name="Yin F."/>
            <person name="Zhu Z."/>
            <person name="Hou D."/>
            <person name="Wang J."/>
            <person name="Zhang L."/>
            <person name="Wang M."/>
            <person name="Wang H."/>
            <person name="Hu Z."/>
            <person name="Deng F."/>
        </authorList>
    </citation>
    <scope>NUCLEOTIDE SEQUENCE [LARGE SCALE GENOMIC DNA]</scope>
    <source>
        <strain evidence="1">473</strain>
    </source>
</reference>